<dbReference type="AlphaFoldDB" id="A0A840QNC8"/>
<sequence>MSEQDKRHTQVQFVTHYDPYVVQTLQSQVGSELVVETTKGSIRGRLESVKPDHIVMQKEGATFFVRIQEIVWVMPKG</sequence>
<evidence type="ECO:0000313" key="2">
    <source>
        <dbReference type="Proteomes" id="UP000551878"/>
    </source>
</evidence>
<dbReference type="Pfam" id="PF10842">
    <property type="entry name" value="DUF2642"/>
    <property type="match status" value="1"/>
</dbReference>
<reference evidence="1 2" key="1">
    <citation type="submission" date="2020-08" db="EMBL/GenBank/DDBJ databases">
        <title>Genomic Encyclopedia of Type Strains, Phase IV (KMG-IV): sequencing the most valuable type-strain genomes for metagenomic binning, comparative biology and taxonomic classification.</title>
        <authorList>
            <person name="Goeker M."/>
        </authorList>
    </citation>
    <scope>NUCLEOTIDE SEQUENCE [LARGE SCALE GENOMIC DNA]</scope>
    <source>
        <strain evidence="1 2">DSM 24696</strain>
    </source>
</reference>
<protein>
    <recommendedName>
        <fullName evidence="3">DUF2642 domain-containing protein</fullName>
    </recommendedName>
</protein>
<evidence type="ECO:0000313" key="1">
    <source>
        <dbReference type="EMBL" id="MBB5172841.1"/>
    </source>
</evidence>
<dbReference type="Proteomes" id="UP000551878">
    <property type="component" value="Unassembled WGS sequence"/>
</dbReference>
<dbReference type="InterPro" id="IPR020139">
    <property type="entry name" value="DUF2642"/>
</dbReference>
<gene>
    <name evidence="1" type="ORF">HNQ41_000985</name>
</gene>
<proteinExistence type="predicted"/>
<evidence type="ECO:0008006" key="3">
    <source>
        <dbReference type="Google" id="ProtNLM"/>
    </source>
</evidence>
<accession>A0A840QNC8</accession>
<dbReference type="EMBL" id="JACHHB010000003">
    <property type="protein sequence ID" value="MBB5172841.1"/>
    <property type="molecule type" value="Genomic_DNA"/>
</dbReference>
<name>A0A840QNC8_9BACI</name>
<comment type="caution">
    <text evidence="1">The sequence shown here is derived from an EMBL/GenBank/DDBJ whole genome shotgun (WGS) entry which is preliminary data.</text>
</comment>
<keyword evidence="2" id="KW-1185">Reference proteome</keyword>
<dbReference type="RefSeq" id="WP_184663290.1">
    <property type="nucleotide sequence ID" value="NZ_JACHHB010000003.1"/>
</dbReference>
<organism evidence="1 2">
    <name type="scientific">Texcoconibacillus texcoconensis</name>
    <dbReference type="NCBI Taxonomy" id="1095777"/>
    <lineage>
        <taxon>Bacteria</taxon>
        <taxon>Bacillati</taxon>
        <taxon>Bacillota</taxon>
        <taxon>Bacilli</taxon>
        <taxon>Bacillales</taxon>
        <taxon>Bacillaceae</taxon>
        <taxon>Texcoconibacillus</taxon>
    </lineage>
</organism>